<dbReference type="Proteomes" id="UP000283509">
    <property type="component" value="Unassembled WGS sequence"/>
</dbReference>
<dbReference type="AlphaFoldDB" id="A0A3R7QZ97"/>
<comment type="caution">
    <text evidence="2">The sequence shown here is derived from an EMBL/GenBank/DDBJ whole genome shotgun (WGS) entry which is preliminary data.</text>
</comment>
<evidence type="ECO:0000256" key="1">
    <source>
        <dbReference type="SAM" id="MobiDB-lite"/>
    </source>
</evidence>
<reference evidence="2 3" key="1">
    <citation type="submission" date="2018-04" db="EMBL/GenBank/DDBJ databases">
        <authorList>
            <person name="Zhang X."/>
            <person name="Yuan J."/>
            <person name="Li F."/>
            <person name="Xiang J."/>
        </authorList>
    </citation>
    <scope>NUCLEOTIDE SEQUENCE [LARGE SCALE GENOMIC DNA]</scope>
    <source>
        <tissue evidence="2">Muscle</tissue>
    </source>
</reference>
<evidence type="ECO:0000313" key="2">
    <source>
        <dbReference type="EMBL" id="ROT84495.1"/>
    </source>
</evidence>
<protein>
    <submittedName>
        <fullName evidence="2">Uncharacterized protein</fullName>
    </submittedName>
</protein>
<keyword evidence="3" id="KW-1185">Reference proteome</keyword>
<evidence type="ECO:0000313" key="3">
    <source>
        <dbReference type="Proteomes" id="UP000283509"/>
    </source>
</evidence>
<accession>A0A3R7QZ97</accession>
<feature type="region of interest" description="Disordered" evidence="1">
    <location>
        <begin position="120"/>
        <end position="142"/>
    </location>
</feature>
<organism evidence="2 3">
    <name type="scientific">Penaeus vannamei</name>
    <name type="common">Whiteleg shrimp</name>
    <name type="synonym">Litopenaeus vannamei</name>
    <dbReference type="NCBI Taxonomy" id="6689"/>
    <lineage>
        <taxon>Eukaryota</taxon>
        <taxon>Metazoa</taxon>
        <taxon>Ecdysozoa</taxon>
        <taxon>Arthropoda</taxon>
        <taxon>Crustacea</taxon>
        <taxon>Multicrustacea</taxon>
        <taxon>Malacostraca</taxon>
        <taxon>Eumalacostraca</taxon>
        <taxon>Eucarida</taxon>
        <taxon>Decapoda</taxon>
        <taxon>Dendrobranchiata</taxon>
        <taxon>Penaeoidea</taxon>
        <taxon>Penaeidae</taxon>
        <taxon>Penaeus</taxon>
    </lineage>
</organism>
<name>A0A3R7QZ97_PENVA</name>
<reference evidence="2 3" key="2">
    <citation type="submission" date="2019-01" db="EMBL/GenBank/DDBJ databases">
        <title>The decoding of complex shrimp genome reveals the adaptation for benthos swimmer, frequently molting mechanism and breeding impact on genome.</title>
        <authorList>
            <person name="Sun Y."/>
            <person name="Gao Y."/>
            <person name="Yu Y."/>
        </authorList>
    </citation>
    <scope>NUCLEOTIDE SEQUENCE [LARGE SCALE GENOMIC DNA]</scope>
    <source>
        <tissue evidence="2">Muscle</tissue>
    </source>
</reference>
<gene>
    <name evidence="2" type="ORF">C7M84_022310</name>
</gene>
<sequence>MASRLSLSLSFSPSPSSSPSLFLSSFLPLPFAPSLFLLHPYSPLYSAYSSSLSPSPLFLSLFVHPFFLSPLVPPQFPYFPFSSSPPLILYLPFPSSSPSLHTDPTPSLLPVPPSFPLSSLPPPCSPTPSTPSTSLECASTPSPHPLRPLLTKHYTSASRAERTAPPINQLTPHRHDTRAAELLARCSLHDTSPHTLLHIFSLPSTPRYRNISTYRSTQYISSIQPQHNQNSTALRTSRKCTTQPMSTRAHACTHIASANLTRENLPSIALTHNHKYCTTCPLAGTTALLPIVRRDSTTPSPHVARNSDHTTHARSPARCIATPHIPQHPITVILPEPYCVCEHKAHPPQTHIAQHTTHRASHPICHRRLTYPDSLLSTTI</sequence>
<dbReference type="EMBL" id="QCYY01000533">
    <property type="protein sequence ID" value="ROT84495.1"/>
    <property type="molecule type" value="Genomic_DNA"/>
</dbReference>
<proteinExistence type="predicted"/>
<feature type="compositionally biased region" description="Pro residues" evidence="1">
    <location>
        <begin position="120"/>
        <end position="129"/>
    </location>
</feature>